<evidence type="ECO:0000259" key="3">
    <source>
        <dbReference type="Pfam" id="PF11790"/>
    </source>
</evidence>
<feature type="chain" id="PRO_5002526326" description="Asl1-like glycosyl hydrolase catalytic domain-containing protein" evidence="2">
    <location>
        <begin position="22"/>
        <end position="403"/>
    </location>
</feature>
<feature type="domain" description="Asl1-like glycosyl hydrolase catalytic" evidence="3">
    <location>
        <begin position="168"/>
        <end position="396"/>
    </location>
</feature>
<feature type="compositionally biased region" description="Pro residues" evidence="1">
    <location>
        <begin position="125"/>
        <end position="136"/>
    </location>
</feature>
<evidence type="ECO:0000256" key="2">
    <source>
        <dbReference type="SAM" id="SignalP"/>
    </source>
</evidence>
<dbReference type="Proteomes" id="UP000054481">
    <property type="component" value="Unassembled WGS sequence"/>
</dbReference>
<dbReference type="InterPro" id="IPR024655">
    <property type="entry name" value="Asl1_glyco_hydro_catalytic"/>
</dbReference>
<feature type="signal peptide" evidence="2">
    <location>
        <begin position="1"/>
        <end position="21"/>
    </location>
</feature>
<dbReference type="OrthoDB" id="43654at2759"/>
<sequence length="403" mass="43028">MFTKNIVALTAFAALTEQALAFNSHRHLHRRYQADKRDVHVEWVTVWDTVYVDAPGPTQAAQSQAGPKSYPEQHAAEVEQPAVVPTPAPVVNEIKSVLKTPQYAPPPPAPPVPAAPETTLATYVKPPPQPAAPSYPPAAAAPASSYAPPPPAPSAGGAGGSTFSSKRGIAYNDVTLANSLSKQCEKCGWAYNWGSNPQNLDPRLSFVPTLWGPREQFTQNWDSDVQKALGKGAKALFSFNEPDNAGQCNLSPGQAASGHVQYMNKYGGKALIGSPSITNSGQAGQGIQWLKGFMDACNQQPEKCHVDFVNVHWYSPAEQEASLYDHLQKAHEVSGGKPVWLTEFAAVDAAGQPANTPQFLKSVMAKLDKIDYVHAYAPFMCADGKLMNGNSPSDTGMVLAGLA</sequence>
<feature type="compositionally biased region" description="Pro residues" evidence="1">
    <location>
        <begin position="103"/>
        <end position="114"/>
    </location>
</feature>
<gene>
    <name evidence="4" type="ORF">HIM_05543</name>
</gene>
<evidence type="ECO:0000256" key="1">
    <source>
        <dbReference type="SAM" id="MobiDB-lite"/>
    </source>
</evidence>
<reference evidence="4 5" key="1">
    <citation type="journal article" date="2014" name="Genome Biol. Evol.">
        <title>Comparative genomics and transcriptomics analyses reveal divergent lifestyle features of nematode endoparasitic fungus Hirsutella minnesotensis.</title>
        <authorList>
            <person name="Lai Y."/>
            <person name="Liu K."/>
            <person name="Zhang X."/>
            <person name="Zhang X."/>
            <person name="Li K."/>
            <person name="Wang N."/>
            <person name="Shu C."/>
            <person name="Wu Y."/>
            <person name="Wang C."/>
            <person name="Bushley K.E."/>
            <person name="Xiang M."/>
            <person name="Liu X."/>
        </authorList>
    </citation>
    <scope>NUCLEOTIDE SEQUENCE [LARGE SCALE GENOMIC DNA]</scope>
    <source>
        <strain evidence="4 5">3608</strain>
    </source>
</reference>
<dbReference type="InterPro" id="IPR053183">
    <property type="entry name" value="ASL1"/>
</dbReference>
<proteinExistence type="predicted"/>
<dbReference type="GO" id="GO:0009277">
    <property type="term" value="C:fungal-type cell wall"/>
    <property type="evidence" value="ECO:0007669"/>
    <property type="project" value="TreeGrafter"/>
</dbReference>
<accession>A0A0F8A044</accession>
<dbReference type="SUPFAM" id="SSF51445">
    <property type="entry name" value="(Trans)glycosidases"/>
    <property type="match status" value="1"/>
</dbReference>
<protein>
    <recommendedName>
        <fullName evidence="3">Asl1-like glycosyl hydrolase catalytic domain-containing protein</fullName>
    </recommendedName>
</protein>
<organism evidence="4 5">
    <name type="scientific">Hirsutella minnesotensis 3608</name>
    <dbReference type="NCBI Taxonomy" id="1043627"/>
    <lineage>
        <taxon>Eukaryota</taxon>
        <taxon>Fungi</taxon>
        <taxon>Dikarya</taxon>
        <taxon>Ascomycota</taxon>
        <taxon>Pezizomycotina</taxon>
        <taxon>Sordariomycetes</taxon>
        <taxon>Hypocreomycetidae</taxon>
        <taxon>Hypocreales</taxon>
        <taxon>Ophiocordycipitaceae</taxon>
        <taxon>Hirsutella</taxon>
    </lineage>
</organism>
<keyword evidence="2" id="KW-0732">Signal</keyword>
<dbReference type="AlphaFoldDB" id="A0A0F8A044"/>
<dbReference type="GO" id="GO:0071966">
    <property type="term" value="P:fungal-type cell wall polysaccharide metabolic process"/>
    <property type="evidence" value="ECO:0007669"/>
    <property type="project" value="TreeGrafter"/>
</dbReference>
<dbReference type="Pfam" id="PF11790">
    <property type="entry name" value="Glyco_hydro_cc"/>
    <property type="match status" value="1"/>
</dbReference>
<dbReference type="EMBL" id="KQ030520">
    <property type="protein sequence ID" value="KJZ75057.1"/>
    <property type="molecule type" value="Genomic_DNA"/>
</dbReference>
<name>A0A0F8A044_9HYPO</name>
<feature type="compositionally biased region" description="Low complexity" evidence="1">
    <location>
        <begin position="137"/>
        <end position="146"/>
    </location>
</feature>
<dbReference type="InterPro" id="IPR017853">
    <property type="entry name" value="GH"/>
</dbReference>
<evidence type="ECO:0000313" key="5">
    <source>
        <dbReference type="Proteomes" id="UP000054481"/>
    </source>
</evidence>
<dbReference type="Gene3D" id="3.20.20.80">
    <property type="entry name" value="Glycosidases"/>
    <property type="match status" value="1"/>
</dbReference>
<dbReference type="PANTHER" id="PTHR34154:SF13">
    <property type="entry name" value="ASL1-LIKE GLYCOSYL HYDROLASE CATALYTIC DOMAIN-CONTAINING PROTEIN"/>
    <property type="match status" value="1"/>
</dbReference>
<feature type="region of interest" description="Disordered" evidence="1">
    <location>
        <begin position="101"/>
        <end position="161"/>
    </location>
</feature>
<keyword evidence="5" id="KW-1185">Reference proteome</keyword>
<evidence type="ECO:0000313" key="4">
    <source>
        <dbReference type="EMBL" id="KJZ75057.1"/>
    </source>
</evidence>
<dbReference type="PANTHER" id="PTHR34154">
    <property type="entry name" value="ALKALI-SENSITIVE LINKAGE PROTEIN 1"/>
    <property type="match status" value="1"/>
</dbReference>